<evidence type="ECO:0000313" key="2">
    <source>
        <dbReference type="Proteomes" id="UP001157418"/>
    </source>
</evidence>
<dbReference type="EMBL" id="CAKMRJ010005745">
    <property type="protein sequence ID" value="CAH1451392.1"/>
    <property type="molecule type" value="Genomic_DNA"/>
</dbReference>
<dbReference type="Proteomes" id="UP001157418">
    <property type="component" value="Unassembled WGS sequence"/>
</dbReference>
<reference evidence="1 2" key="1">
    <citation type="submission" date="2022-01" db="EMBL/GenBank/DDBJ databases">
        <authorList>
            <person name="Xiong W."/>
            <person name="Schranz E."/>
        </authorList>
    </citation>
    <scope>NUCLEOTIDE SEQUENCE [LARGE SCALE GENOMIC DNA]</scope>
</reference>
<sequence length="71" mass="7957">MAESGMAKTMVSGIDRKVTMKLNPFDRTRLTSPFTTPPQSIELRGVFSIAREQNHNDTIINIFSSIKSITE</sequence>
<gene>
    <name evidence="1" type="ORF">LVIROSA_LOCUS36753</name>
</gene>
<evidence type="ECO:0000313" key="1">
    <source>
        <dbReference type="EMBL" id="CAH1451392.1"/>
    </source>
</evidence>
<name>A0AAU9PMS9_9ASTR</name>
<accession>A0AAU9PMS9</accession>
<proteinExistence type="predicted"/>
<dbReference type="AlphaFoldDB" id="A0AAU9PMS9"/>
<organism evidence="1 2">
    <name type="scientific">Lactuca virosa</name>
    <dbReference type="NCBI Taxonomy" id="75947"/>
    <lineage>
        <taxon>Eukaryota</taxon>
        <taxon>Viridiplantae</taxon>
        <taxon>Streptophyta</taxon>
        <taxon>Embryophyta</taxon>
        <taxon>Tracheophyta</taxon>
        <taxon>Spermatophyta</taxon>
        <taxon>Magnoliopsida</taxon>
        <taxon>eudicotyledons</taxon>
        <taxon>Gunneridae</taxon>
        <taxon>Pentapetalae</taxon>
        <taxon>asterids</taxon>
        <taxon>campanulids</taxon>
        <taxon>Asterales</taxon>
        <taxon>Asteraceae</taxon>
        <taxon>Cichorioideae</taxon>
        <taxon>Cichorieae</taxon>
        <taxon>Lactucinae</taxon>
        <taxon>Lactuca</taxon>
    </lineage>
</organism>
<keyword evidence="2" id="KW-1185">Reference proteome</keyword>
<protein>
    <submittedName>
        <fullName evidence="1">Uncharacterized protein</fullName>
    </submittedName>
</protein>
<comment type="caution">
    <text evidence="1">The sequence shown here is derived from an EMBL/GenBank/DDBJ whole genome shotgun (WGS) entry which is preliminary data.</text>
</comment>